<proteinExistence type="predicted"/>
<dbReference type="Proteomes" id="UP000253551">
    <property type="component" value="Unassembled WGS sequence"/>
</dbReference>
<evidence type="ECO:0000313" key="2">
    <source>
        <dbReference type="EMBL" id="RCH78349.1"/>
    </source>
</evidence>
<dbReference type="OrthoDB" id="2245455at2759"/>
<reference evidence="2 3" key="1">
    <citation type="journal article" date="2018" name="G3 (Bethesda)">
        <title>Phylogenetic and Phylogenomic Definition of Rhizopus Species.</title>
        <authorList>
            <person name="Gryganskyi A.P."/>
            <person name="Golan J."/>
            <person name="Dolatabadi S."/>
            <person name="Mondo S."/>
            <person name="Robb S."/>
            <person name="Idnurm A."/>
            <person name="Muszewska A."/>
            <person name="Steczkiewicz K."/>
            <person name="Masonjones S."/>
            <person name="Liao H.L."/>
            <person name="Gajdeczka M.T."/>
            <person name="Anike F."/>
            <person name="Vuek A."/>
            <person name="Anishchenko I.M."/>
            <person name="Voigt K."/>
            <person name="de Hoog G.S."/>
            <person name="Smith M.E."/>
            <person name="Heitman J."/>
            <person name="Vilgalys R."/>
            <person name="Stajich J.E."/>
        </authorList>
    </citation>
    <scope>NUCLEOTIDE SEQUENCE [LARGE SCALE GENOMIC DNA]</scope>
    <source>
        <strain evidence="2 3">LSU 92-RS-03</strain>
    </source>
</reference>
<feature type="region of interest" description="Disordered" evidence="1">
    <location>
        <begin position="27"/>
        <end position="64"/>
    </location>
</feature>
<organism evidence="2 3">
    <name type="scientific">Rhizopus stolonifer</name>
    <name type="common">Rhizopus nigricans</name>
    <dbReference type="NCBI Taxonomy" id="4846"/>
    <lineage>
        <taxon>Eukaryota</taxon>
        <taxon>Fungi</taxon>
        <taxon>Fungi incertae sedis</taxon>
        <taxon>Mucoromycota</taxon>
        <taxon>Mucoromycotina</taxon>
        <taxon>Mucoromycetes</taxon>
        <taxon>Mucorales</taxon>
        <taxon>Mucorineae</taxon>
        <taxon>Rhizopodaceae</taxon>
        <taxon>Rhizopus</taxon>
    </lineage>
</organism>
<evidence type="ECO:0000313" key="3">
    <source>
        <dbReference type="Proteomes" id="UP000253551"/>
    </source>
</evidence>
<evidence type="ECO:0000256" key="1">
    <source>
        <dbReference type="SAM" id="MobiDB-lite"/>
    </source>
</evidence>
<feature type="compositionally biased region" description="Low complexity" evidence="1">
    <location>
        <begin position="287"/>
        <end position="299"/>
    </location>
</feature>
<sequence>DWLMNHTLQKATVRKITSLEFKSNEINTPLVIQASKSNTQPREDKSKESEPKPTDYEQEDQPMSCEQEEFDLCKKIEKKKVPSLTLPSLKKEEDSAQSIKSRTSSEFKVPRSSSISTIETLSDDYQPKHQQPTRLLGSIRKKAGNRLSVEGLVGRKSTAYVHSNGSPSFGHFIKDQTKDTEDVKEHQNLELILALEKSMQQGAYITKNLYIPKSLWQQTNVKLPYVDFKVSACTIIISDVSRLESWASLDNLDSSLKLLDPIEASVEKLKKNLSKKLKGESSKKISDNSSQTSNDSQAAQPINTKVEGSRKASHSFISWGSKLSKSVERINAFGLSKGEDNYKQYVEILERLFYKVHIL</sequence>
<dbReference type="EMBL" id="PJQM01007309">
    <property type="protein sequence ID" value="RCH78349.1"/>
    <property type="molecule type" value="Genomic_DNA"/>
</dbReference>
<feature type="region of interest" description="Disordered" evidence="1">
    <location>
        <begin position="90"/>
        <end position="111"/>
    </location>
</feature>
<dbReference type="AlphaFoldDB" id="A0A367IKZ9"/>
<protein>
    <submittedName>
        <fullName evidence="2">Uncharacterized protein</fullName>
    </submittedName>
</protein>
<dbReference type="STRING" id="4846.A0A367IKZ9"/>
<feature type="non-terminal residue" evidence="2">
    <location>
        <position position="359"/>
    </location>
</feature>
<keyword evidence="3" id="KW-1185">Reference proteome</keyword>
<accession>A0A367IKZ9</accession>
<name>A0A367IKZ9_RHIST</name>
<feature type="compositionally biased region" description="Basic and acidic residues" evidence="1">
    <location>
        <begin position="41"/>
        <end position="55"/>
    </location>
</feature>
<dbReference type="PANTHER" id="PTHR37327:SF1">
    <property type="entry name" value="MICROTUBULE INTERACTING AND TRANSPORT DOMAIN-CONTAINING PROTEIN"/>
    <property type="match status" value="1"/>
</dbReference>
<feature type="non-terminal residue" evidence="2">
    <location>
        <position position="1"/>
    </location>
</feature>
<gene>
    <name evidence="2" type="ORF">CU098_003760</name>
</gene>
<feature type="region of interest" description="Disordered" evidence="1">
    <location>
        <begin position="280"/>
        <end position="309"/>
    </location>
</feature>
<comment type="caution">
    <text evidence="2">The sequence shown here is derived from an EMBL/GenBank/DDBJ whole genome shotgun (WGS) entry which is preliminary data.</text>
</comment>
<dbReference type="PANTHER" id="PTHR37327">
    <property type="entry name" value="CHROMOSOME 1, WHOLE GENOME SHOTGUN SEQUENCE"/>
    <property type="match status" value="1"/>
</dbReference>